<keyword evidence="3" id="KW-0255">Endonuclease</keyword>
<dbReference type="GO" id="GO:0006506">
    <property type="term" value="P:GPI anchor biosynthetic process"/>
    <property type="evidence" value="ECO:0007669"/>
    <property type="project" value="TreeGrafter"/>
</dbReference>
<dbReference type="GO" id="GO:0004519">
    <property type="term" value="F:endonuclease activity"/>
    <property type="evidence" value="ECO:0007669"/>
    <property type="project" value="UniProtKB-KW"/>
</dbReference>
<dbReference type="EMBL" id="CP032157">
    <property type="protein sequence ID" value="AXY76909.1"/>
    <property type="molecule type" value="Genomic_DNA"/>
</dbReference>
<protein>
    <submittedName>
        <fullName evidence="3">Endonuclease/exonuclease/phosphatase</fullName>
    </submittedName>
</protein>
<dbReference type="Pfam" id="PF03372">
    <property type="entry name" value="Exo_endo_phos"/>
    <property type="match status" value="1"/>
</dbReference>
<dbReference type="AlphaFoldDB" id="A0A3B7MUJ5"/>
<reference evidence="3 4" key="1">
    <citation type="submission" date="2018-09" db="EMBL/GenBank/DDBJ databases">
        <title>Genome sequencing of strain 6GH32-13.</title>
        <authorList>
            <person name="Weon H.-Y."/>
            <person name="Heo J."/>
            <person name="Kwon S.-W."/>
        </authorList>
    </citation>
    <scope>NUCLEOTIDE SEQUENCE [LARGE SCALE GENOMIC DNA]</scope>
    <source>
        <strain evidence="3 4">5GH32-13</strain>
    </source>
</reference>
<evidence type="ECO:0000256" key="1">
    <source>
        <dbReference type="SAM" id="Phobius"/>
    </source>
</evidence>
<dbReference type="OrthoDB" id="635146at2"/>
<evidence type="ECO:0000313" key="3">
    <source>
        <dbReference type="EMBL" id="AXY76909.1"/>
    </source>
</evidence>
<dbReference type="KEGG" id="pseg:D3H65_24260"/>
<name>A0A3B7MUJ5_9BACT</name>
<gene>
    <name evidence="3" type="ORF">D3H65_24260</name>
</gene>
<dbReference type="Proteomes" id="UP000263900">
    <property type="component" value="Chromosome"/>
</dbReference>
<dbReference type="PANTHER" id="PTHR14859:SF15">
    <property type="entry name" value="ENDONUCLEASE_EXONUCLEASE_PHOSPHATASE DOMAIN-CONTAINING PROTEIN"/>
    <property type="match status" value="1"/>
</dbReference>
<dbReference type="GO" id="GO:0004527">
    <property type="term" value="F:exonuclease activity"/>
    <property type="evidence" value="ECO:0007669"/>
    <property type="project" value="UniProtKB-KW"/>
</dbReference>
<accession>A0A3B7MUJ5</accession>
<keyword evidence="1" id="KW-0812">Transmembrane</keyword>
<dbReference type="Gene3D" id="3.60.10.10">
    <property type="entry name" value="Endonuclease/exonuclease/phosphatase"/>
    <property type="match status" value="1"/>
</dbReference>
<dbReference type="InterPro" id="IPR051916">
    <property type="entry name" value="GPI-anchor_lipid_remodeler"/>
</dbReference>
<feature type="transmembrane region" description="Helical" evidence="1">
    <location>
        <begin position="67"/>
        <end position="88"/>
    </location>
</feature>
<dbReference type="SUPFAM" id="SSF56219">
    <property type="entry name" value="DNase I-like"/>
    <property type="match status" value="1"/>
</dbReference>
<evidence type="ECO:0000313" key="4">
    <source>
        <dbReference type="Proteomes" id="UP000263900"/>
    </source>
</evidence>
<dbReference type="CDD" id="cd09084">
    <property type="entry name" value="EEP-2"/>
    <property type="match status" value="1"/>
</dbReference>
<feature type="transmembrane region" description="Helical" evidence="1">
    <location>
        <begin position="37"/>
        <end position="60"/>
    </location>
</feature>
<keyword evidence="3" id="KW-0378">Hydrolase</keyword>
<proteinExistence type="predicted"/>
<keyword evidence="4" id="KW-1185">Reference proteome</keyword>
<dbReference type="GO" id="GO:0016020">
    <property type="term" value="C:membrane"/>
    <property type="evidence" value="ECO:0007669"/>
    <property type="project" value="GOC"/>
</dbReference>
<dbReference type="RefSeq" id="WP_119052786.1">
    <property type="nucleotide sequence ID" value="NZ_CP032157.1"/>
</dbReference>
<feature type="transmembrane region" description="Helical" evidence="1">
    <location>
        <begin position="12"/>
        <end position="31"/>
    </location>
</feature>
<keyword evidence="3" id="KW-0269">Exonuclease</keyword>
<keyword evidence="3" id="KW-0540">Nuclease</keyword>
<evidence type="ECO:0000259" key="2">
    <source>
        <dbReference type="Pfam" id="PF03372"/>
    </source>
</evidence>
<dbReference type="PROSITE" id="PS51257">
    <property type="entry name" value="PROKAR_LIPOPROTEIN"/>
    <property type="match status" value="1"/>
</dbReference>
<dbReference type="InterPro" id="IPR036691">
    <property type="entry name" value="Endo/exonu/phosph_ase_sf"/>
</dbReference>
<feature type="domain" description="Endonuclease/exonuclease/phosphatase" evidence="2">
    <location>
        <begin position="105"/>
        <end position="361"/>
    </location>
</feature>
<keyword evidence="1" id="KW-1133">Transmembrane helix</keyword>
<dbReference type="InterPro" id="IPR005135">
    <property type="entry name" value="Endo/exonuclease/phosphatase"/>
</dbReference>
<dbReference type="PANTHER" id="PTHR14859">
    <property type="entry name" value="CALCOFLUOR WHITE HYPERSENSITIVE PROTEIN PRECURSOR"/>
    <property type="match status" value="1"/>
</dbReference>
<sequence length="374" mass="43383">MAIRTIAKRFFIIFHIGIAALFLLSCANAFLHPEKWWFFALLGLAFPFLLILVIICLLFWTLFRSRWAFLSLAALILGYSNIRALIGFHPGGFTTTKKEKNIRILTWNVRWFDEQKRITKGAYPSRKQMLAFIKEQDPDILCFQEYFETNKVNYSNLKDIQKMNYPYFYKVIDYGRKGGPMEVGVAIFSRFPIVDSMRIRYPGPAQLRAAESLIFCDIMVPGQTIRVFNTHLQSVLFQKEDYERLRIIRTADDSILDASRSILKKLRQGYASRGNQVDIVREQLDKSPYPVVLCGDFNDVPNSYTYFHIRGDRQDAFIAASNGIGRTYRDVAPTLRIDYIMADKRLEVAQCKRFAIPYSDHYPVLADLQLKAPE</sequence>
<organism evidence="3 4">
    <name type="scientific">Paraflavitalea soli</name>
    <dbReference type="NCBI Taxonomy" id="2315862"/>
    <lineage>
        <taxon>Bacteria</taxon>
        <taxon>Pseudomonadati</taxon>
        <taxon>Bacteroidota</taxon>
        <taxon>Chitinophagia</taxon>
        <taxon>Chitinophagales</taxon>
        <taxon>Chitinophagaceae</taxon>
        <taxon>Paraflavitalea</taxon>
    </lineage>
</organism>
<keyword evidence="1" id="KW-0472">Membrane</keyword>